<dbReference type="EMBL" id="PDEA01000001">
    <property type="protein sequence ID" value="PEH89786.1"/>
    <property type="molecule type" value="Genomic_DNA"/>
</dbReference>
<dbReference type="AlphaFoldDB" id="A0A2A7UX69"/>
<gene>
    <name evidence="2" type="ORF">CRM82_15295</name>
</gene>
<feature type="compositionally biased region" description="Low complexity" evidence="1">
    <location>
        <begin position="15"/>
        <end position="26"/>
    </location>
</feature>
<proteinExistence type="predicted"/>
<evidence type="ECO:0000256" key="1">
    <source>
        <dbReference type="SAM" id="MobiDB-lite"/>
    </source>
</evidence>
<name>A0A2A7UX69_COMTR</name>
<protein>
    <submittedName>
        <fullName evidence="2">Uncharacterized protein</fullName>
    </submittedName>
</protein>
<keyword evidence="3" id="KW-1185">Reference proteome</keyword>
<sequence>MLLAPLSAQASCYKPSMSSYSEPSLPSRPFKPYCAAIKTCLPWEVDKYQREMENYVEELKRYVQQAHKAAHAYAEDAVKYAKCELNEE</sequence>
<reference evidence="3" key="1">
    <citation type="submission" date="2017-09" db="EMBL/GenBank/DDBJ databases">
        <title>FDA dAtabase for Regulatory Grade micrObial Sequences (FDA-ARGOS): Supporting development and validation of Infectious Disease Dx tests.</title>
        <authorList>
            <person name="Minogue T."/>
            <person name="Wolcott M."/>
            <person name="Wasieloski L."/>
            <person name="Aguilar W."/>
            <person name="Moore D."/>
            <person name="Tallon L."/>
            <person name="Sadzewicz L."/>
            <person name="Ott S."/>
            <person name="Zhao X."/>
            <person name="Nagaraj S."/>
            <person name="Vavikolanu K."/>
            <person name="Aluvathingal J."/>
            <person name="Nadendla S."/>
            <person name="Sichtig H."/>
        </authorList>
    </citation>
    <scope>NUCLEOTIDE SEQUENCE [LARGE SCALE GENOMIC DNA]</scope>
    <source>
        <strain evidence="3">FDAARGOS_394</strain>
    </source>
</reference>
<comment type="caution">
    <text evidence="2">The sequence shown here is derived from an EMBL/GenBank/DDBJ whole genome shotgun (WGS) entry which is preliminary data.</text>
</comment>
<feature type="region of interest" description="Disordered" evidence="1">
    <location>
        <begin position="1"/>
        <end position="26"/>
    </location>
</feature>
<dbReference type="Proteomes" id="UP000220246">
    <property type="component" value="Unassembled WGS sequence"/>
</dbReference>
<evidence type="ECO:0000313" key="2">
    <source>
        <dbReference type="EMBL" id="PEH89786.1"/>
    </source>
</evidence>
<accession>A0A2A7UX69</accession>
<evidence type="ECO:0000313" key="3">
    <source>
        <dbReference type="Proteomes" id="UP000220246"/>
    </source>
</evidence>
<organism evidence="2 3">
    <name type="scientific">Comamonas terrigena</name>
    <dbReference type="NCBI Taxonomy" id="32013"/>
    <lineage>
        <taxon>Bacteria</taxon>
        <taxon>Pseudomonadati</taxon>
        <taxon>Pseudomonadota</taxon>
        <taxon>Betaproteobacteria</taxon>
        <taxon>Burkholderiales</taxon>
        <taxon>Comamonadaceae</taxon>
        <taxon>Comamonas</taxon>
    </lineage>
</organism>